<accession>A0AAV6VFF5</accession>
<name>A0AAV6VFF5_9ARAC</name>
<reference evidence="1 2" key="1">
    <citation type="journal article" date="2022" name="Nat. Ecol. Evol.">
        <title>A masculinizing supergene underlies an exaggerated male reproductive morph in a spider.</title>
        <authorList>
            <person name="Hendrickx F."/>
            <person name="De Corte Z."/>
            <person name="Sonet G."/>
            <person name="Van Belleghem S.M."/>
            <person name="Kostlbacher S."/>
            <person name="Vangestel C."/>
        </authorList>
    </citation>
    <scope>NUCLEOTIDE SEQUENCE [LARGE SCALE GENOMIC DNA]</scope>
    <source>
        <strain evidence="1">W744_W776</strain>
    </source>
</reference>
<keyword evidence="2" id="KW-1185">Reference proteome</keyword>
<dbReference type="AlphaFoldDB" id="A0AAV6VFF5"/>
<dbReference type="Proteomes" id="UP000827092">
    <property type="component" value="Unassembled WGS sequence"/>
</dbReference>
<gene>
    <name evidence="1" type="ORF">JTE90_026388</name>
</gene>
<evidence type="ECO:0000313" key="2">
    <source>
        <dbReference type="Proteomes" id="UP000827092"/>
    </source>
</evidence>
<sequence length="117" mass="11646">MHIPPPPQLTVSPRNNPLRGCVVGGGCWCHVVPASIASHPPENQHQYGGGAGVFLFLCVSGGAHRGAGASFLSSASFLVCSNGGGEGLPGIGGGKGAKEAGFGDKRQFGALVALTSH</sequence>
<protein>
    <submittedName>
        <fullName evidence="1">Uncharacterized protein</fullName>
    </submittedName>
</protein>
<organism evidence="1 2">
    <name type="scientific">Oedothorax gibbosus</name>
    <dbReference type="NCBI Taxonomy" id="931172"/>
    <lineage>
        <taxon>Eukaryota</taxon>
        <taxon>Metazoa</taxon>
        <taxon>Ecdysozoa</taxon>
        <taxon>Arthropoda</taxon>
        <taxon>Chelicerata</taxon>
        <taxon>Arachnida</taxon>
        <taxon>Araneae</taxon>
        <taxon>Araneomorphae</taxon>
        <taxon>Entelegynae</taxon>
        <taxon>Araneoidea</taxon>
        <taxon>Linyphiidae</taxon>
        <taxon>Erigoninae</taxon>
        <taxon>Oedothorax</taxon>
    </lineage>
</organism>
<dbReference type="EMBL" id="JAFNEN010000099">
    <property type="protein sequence ID" value="KAG8194743.1"/>
    <property type="molecule type" value="Genomic_DNA"/>
</dbReference>
<proteinExistence type="predicted"/>
<evidence type="ECO:0000313" key="1">
    <source>
        <dbReference type="EMBL" id="KAG8194743.1"/>
    </source>
</evidence>
<comment type="caution">
    <text evidence="1">The sequence shown here is derived from an EMBL/GenBank/DDBJ whole genome shotgun (WGS) entry which is preliminary data.</text>
</comment>